<evidence type="ECO:0000313" key="1">
    <source>
        <dbReference type="EMBL" id="KAJ2792967.1"/>
    </source>
</evidence>
<proteinExistence type="predicted"/>
<comment type="caution">
    <text evidence="1">The sequence shown here is derived from an EMBL/GenBank/DDBJ whole genome shotgun (WGS) entry which is preliminary data.</text>
</comment>
<sequence>RGRGGKAASQRPKATADGKIAEMDDIEILANKLWLGDKGVRWSDESVVNIMRTHIVGKQYTRSSLQTLERLQYFERYLWANYVSTDDSLVSDAHIMSILLMANEKYQQGVITSMWPLMEGQAFGRLFDRVVRMTTNILSSQEAVGLMDNLSARSVVVQFLIACFGSLETESVRNACMPISSLALWEYIDDTRVLVEKEFERMPQLRKFAKHLRKKKNAGDVLLPALLRDFIAMLFDEENTVGRLAYCTKFAELLVDLESQLATRRY</sequence>
<dbReference type="Proteomes" id="UP001140096">
    <property type="component" value="Unassembled WGS sequence"/>
</dbReference>
<reference evidence="1" key="1">
    <citation type="submission" date="2022-07" db="EMBL/GenBank/DDBJ databases">
        <title>Phylogenomic reconstructions and comparative analyses of Kickxellomycotina fungi.</title>
        <authorList>
            <person name="Reynolds N.K."/>
            <person name="Stajich J.E."/>
            <person name="Barry K."/>
            <person name="Grigoriev I.V."/>
            <person name="Crous P."/>
            <person name="Smith M.E."/>
        </authorList>
    </citation>
    <scope>NUCLEOTIDE SEQUENCE</scope>
    <source>
        <strain evidence="1">CBS 102833</strain>
    </source>
</reference>
<dbReference type="EMBL" id="JANBUP010004892">
    <property type="protein sequence ID" value="KAJ2792967.1"/>
    <property type="molecule type" value="Genomic_DNA"/>
</dbReference>
<protein>
    <submittedName>
        <fullName evidence="1">Uncharacterized protein</fullName>
    </submittedName>
</protein>
<evidence type="ECO:0000313" key="2">
    <source>
        <dbReference type="Proteomes" id="UP001140096"/>
    </source>
</evidence>
<feature type="non-terminal residue" evidence="1">
    <location>
        <position position="266"/>
    </location>
</feature>
<organism evidence="1 2">
    <name type="scientific">Coemansia furcata</name>
    <dbReference type="NCBI Taxonomy" id="417177"/>
    <lineage>
        <taxon>Eukaryota</taxon>
        <taxon>Fungi</taxon>
        <taxon>Fungi incertae sedis</taxon>
        <taxon>Zoopagomycota</taxon>
        <taxon>Kickxellomycotina</taxon>
        <taxon>Kickxellomycetes</taxon>
        <taxon>Kickxellales</taxon>
        <taxon>Kickxellaceae</taxon>
        <taxon>Coemansia</taxon>
    </lineage>
</organism>
<gene>
    <name evidence="1" type="ORF">H4S07_007189</name>
</gene>
<keyword evidence="2" id="KW-1185">Reference proteome</keyword>
<name>A0ACC1KQ74_9FUNG</name>
<feature type="non-terminal residue" evidence="1">
    <location>
        <position position="1"/>
    </location>
</feature>
<accession>A0ACC1KQ74</accession>